<dbReference type="Gene3D" id="3.40.50.1820">
    <property type="entry name" value="alpha/beta hydrolase"/>
    <property type="match status" value="2"/>
</dbReference>
<keyword evidence="3" id="KW-1185">Reference proteome</keyword>
<keyword evidence="2" id="KW-0378">Hydrolase</keyword>
<dbReference type="Pfam" id="PF07859">
    <property type="entry name" value="Abhydrolase_3"/>
    <property type="match status" value="2"/>
</dbReference>
<dbReference type="EMBL" id="JAIXMP010000034">
    <property type="protein sequence ID" value="KAI9249772.1"/>
    <property type="molecule type" value="Genomic_DNA"/>
</dbReference>
<proteinExistence type="predicted"/>
<comment type="caution">
    <text evidence="2">The sequence shown here is derived from an EMBL/GenBank/DDBJ whole genome shotgun (WGS) entry which is preliminary data.</text>
</comment>
<evidence type="ECO:0000259" key="1">
    <source>
        <dbReference type="Pfam" id="PF07859"/>
    </source>
</evidence>
<accession>A0AAD5K1Q1</accession>
<organism evidence="2 3">
    <name type="scientific">Phascolomyces articulosus</name>
    <dbReference type="NCBI Taxonomy" id="60185"/>
    <lineage>
        <taxon>Eukaryota</taxon>
        <taxon>Fungi</taxon>
        <taxon>Fungi incertae sedis</taxon>
        <taxon>Mucoromycota</taxon>
        <taxon>Mucoromycotina</taxon>
        <taxon>Mucoromycetes</taxon>
        <taxon>Mucorales</taxon>
        <taxon>Lichtheimiaceae</taxon>
        <taxon>Phascolomyces</taxon>
    </lineage>
</organism>
<reference evidence="2" key="1">
    <citation type="journal article" date="2022" name="IScience">
        <title>Evolution of zygomycete secretomes and the origins of terrestrial fungal ecologies.</title>
        <authorList>
            <person name="Chang Y."/>
            <person name="Wang Y."/>
            <person name="Mondo S."/>
            <person name="Ahrendt S."/>
            <person name="Andreopoulos W."/>
            <person name="Barry K."/>
            <person name="Beard J."/>
            <person name="Benny G.L."/>
            <person name="Blankenship S."/>
            <person name="Bonito G."/>
            <person name="Cuomo C."/>
            <person name="Desiro A."/>
            <person name="Gervers K.A."/>
            <person name="Hundley H."/>
            <person name="Kuo A."/>
            <person name="LaButti K."/>
            <person name="Lang B.F."/>
            <person name="Lipzen A."/>
            <person name="O'Donnell K."/>
            <person name="Pangilinan J."/>
            <person name="Reynolds N."/>
            <person name="Sandor L."/>
            <person name="Smith M.E."/>
            <person name="Tsang A."/>
            <person name="Grigoriev I.V."/>
            <person name="Stajich J.E."/>
            <person name="Spatafora J.W."/>
        </authorList>
    </citation>
    <scope>NUCLEOTIDE SEQUENCE</scope>
    <source>
        <strain evidence="2">RSA 2281</strain>
    </source>
</reference>
<gene>
    <name evidence="2" type="ORF">BDA99DRAFT_542074</name>
</gene>
<dbReference type="Proteomes" id="UP001209540">
    <property type="component" value="Unassembled WGS sequence"/>
</dbReference>
<dbReference type="GO" id="GO:0004806">
    <property type="term" value="F:triacylglycerol lipase activity"/>
    <property type="evidence" value="ECO:0007669"/>
    <property type="project" value="TreeGrafter"/>
</dbReference>
<protein>
    <submittedName>
        <fullName evidence="2">Alpha/Beta hydrolase protein</fullName>
    </submittedName>
</protein>
<dbReference type="PANTHER" id="PTHR23025">
    <property type="entry name" value="TRIACYLGLYCEROL LIPASE"/>
    <property type="match status" value="1"/>
</dbReference>
<dbReference type="SUPFAM" id="SSF53474">
    <property type="entry name" value="alpha/beta-Hydrolases"/>
    <property type="match status" value="1"/>
</dbReference>
<dbReference type="GO" id="GO:0004771">
    <property type="term" value="F:sterol ester esterase activity"/>
    <property type="evidence" value="ECO:0007669"/>
    <property type="project" value="TreeGrafter"/>
</dbReference>
<dbReference type="InterPro" id="IPR013094">
    <property type="entry name" value="AB_hydrolase_3"/>
</dbReference>
<dbReference type="PANTHER" id="PTHR23025:SF3">
    <property type="entry name" value="HORMONE-SENSITIVE LIPASE"/>
    <property type="match status" value="1"/>
</dbReference>
<feature type="domain" description="Alpha/beta hydrolase fold-3" evidence="1">
    <location>
        <begin position="216"/>
        <end position="352"/>
    </location>
</feature>
<dbReference type="AlphaFoldDB" id="A0AAD5K1Q1"/>
<name>A0AAD5K1Q1_9FUNG</name>
<evidence type="ECO:0000313" key="2">
    <source>
        <dbReference type="EMBL" id="KAI9249772.1"/>
    </source>
</evidence>
<dbReference type="GO" id="GO:0005829">
    <property type="term" value="C:cytosol"/>
    <property type="evidence" value="ECO:0007669"/>
    <property type="project" value="TreeGrafter"/>
</dbReference>
<dbReference type="InterPro" id="IPR029058">
    <property type="entry name" value="AB_hydrolase_fold"/>
</dbReference>
<sequence length="674" mass="76103">MLDHLVGKPSANWKRTQVILTLLFGIWALMKGKTKHLPNTLQKLNRVTAGGSPWKIALGSWMSYYLLQNLFLLVGLNAPEPLTRLYKRSFYRATWILTALDAGFFTAMKLRPTWLRHICSVLFSFYYLVFADAAEERVRRVRATISIDHMRVSWEKGAANPILSFLSSLQRPKLTIRKTLMIERPRTKNHALPPTEIMFLYAGDPETLKDQTTVLLQFPGGGFVSMPPSCHEDALSAWAHQTQLPIVSVNYKKAPEYTYPWPVEECFDFYTTLTQSRGRIIGLSGKQDIKVIVLGDSAGGNLTAAVTLKILSHNQEVKTRSTLKVDEVPLSTVQVPDGLVLIYPALDFEMTCWMTPAQLSLLRSQSTTQMIRSKSLQSLLDTKDHLSHTSPLSMVPDVEKKSLWRRALDMTPSTEKKNTIKKKVERKQSIVDHIQDMTQVQDAWGTARTAMTSRMCYFNDRIITADMMRAMAILYLGPHATPDFESDYLLSPVVAPLDLLAQFPKTYMICGEKDPFVDDTVIFGGRIRKAKHQERRRREENDELPYDPLLDDSTIQVQFLEGMSHAFLQMMTFLPESHKAVKTIGDWVLEMASCSDEPCSSSASDESSSVVSDTMVQQDRSFAIGRDTPSPPPNVARHSIGAHMAEIITSEKDMMSRRKSDLVSGLFTQQKVPS</sequence>
<evidence type="ECO:0000313" key="3">
    <source>
        <dbReference type="Proteomes" id="UP001209540"/>
    </source>
</evidence>
<dbReference type="GO" id="GO:0019433">
    <property type="term" value="P:triglyceride catabolic process"/>
    <property type="evidence" value="ECO:0007669"/>
    <property type="project" value="TreeGrafter"/>
</dbReference>
<feature type="domain" description="Alpha/beta hydrolase fold-3" evidence="1">
    <location>
        <begin position="448"/>
        <end position="533"/>
    </location>
</feature>
<reference evidence="2" key="2">
    <citation type="submission" date="2023-02" db="EMBL/GenBank/DDBJ databases">
        <authorList>
            <consortium name="DOE Joint Genome Institute"/>
            <person name="Mondo S.J."/>
            <person name="Chang Y."/>
            <person name="Wang Y."/>
            <person name="Ahrendt S."/>
            <person name="Andreopoulos W."/>
            <person name="Barry K."/>
            <person name="Beard J."/>
            <person name="Benny G.L."/>
            <person name="Blankenship S."/>
            <person name="Bonito G."/>
            <person name="Cuomo C."/>
            <person name="Desiro A."/>
            <person name="Gervers K.A."/>
            <person name="Hundley H."/>
            <person name="Kuo A."/>
            <person name="LaButti K."/>
            <person name="Lang B.F."/>
            <person name="Lipzen A."/>
            <person name="O'Donnell K."/>
            <person name="Pangilinan J."/>
            <person name="Reynolds N."/>
            <person name="Sandor L."/>
            <person name="Smith M.W."/>
            <person name="Tsang A."/>
            <person name="Grigoriev I.V."/>
            <person name="Stajich J.E."/>
            <person name="Spatafora J.W."/>
        </authorList>
    </citation>
    <scope>NUCLEOTIDE SEQUENCE</scope>
    <source>
        <strain evidence="2">RSA 2281</strain>
    </source>
</reference>